<reference evidence="1 2" key="1">
    <citation type="submission" date="2020-12" db="EMBL/GenBank/DDBJ databases">
        <title>Sulforoseuscoccus oceanibium gen. nov., sp. nov., a representative of the phylum Verrucomicrobia with special cytoplasmic membrane, and proposal of Sulforoseuscoccusaceae fam. nov.</title>
        <authorList>
            <person name="Xi F."/>
        </authorList>
    </citation>
    <scope>NUCLEOTIDE SEQUENCE [LARGE SCALE GENOMIC DNA]</scope>
    <source>
        <strain evidence="1 2">T37</strain>
    </source>
</reference>
<dbReference type="KEGG" id="soa:G3M56_000425"/>
<dbReference type="RefSeq" id="WP_164364817.1">
    <property type="nucleotide sequence ID" value="NZ_CP066776.1"/>
</dbReference>
<evidence type="ECO:0000313" key="2">
    <source>
        <dbReference type="Proteomes" id="UP000475117"/>
    </source>
</evidence>
<dbReference type="AlphaFoldDB" id="A0A6B3LDB1"/>
<dbReference type="EMBL" id="CP066776">
    <property type="protein sequence ID" value="QQL45087.1"/>
    <property type="molecule type" value="Genomic_DNA"/>
</dbReference>
<proteinExistence type="predicted"/>
<keyword evidence="2" id="KW-1185">Reference proteome</keyword>
<sequence length="169" mass="18840">MKFSPMRCVRALVVSGAAVAGVAMMASCQSTATNDEASAISKVDYYHLKDTSTRVQSQDRMVTTEAKKYLHGAVTNEECRERLGHYYTVYWKTEDKSAPVTVSFDYRQAGKDTDVHTLTEEVAAHKGKGATKFQVTGKPYLENGRVLMWRATVSQNGEVIGTERSFLWN</sequence>
<accession>A0A6B3LDB1</accession>
<organism evidence="1 2">
    <name type="scientific">Sulfuriroseicoccus oceanibius</name>
    <dbReference type="NCBI Taxonomy" id="2707525"/>
    <lineage>
        <taxon>Bacteria</taxon>
        <taxon>Pseudomonadati</taxon>
        <taxon>Verrucomicrobiota</taxon>
        <taxon>Verrucomicrobiia</taxon>
        <taxon>Verrucomicrobiales</taxon>
        <taxon>Verrucomicrobiaceae</taxon>
        <taxon>Sulfuriroseicoccus</taxon>
    </lineage>
</organism>
<protein>
    <recommendedName>
        <fullName evidence="3">Lipoprotein</fullName>
    </recommendedName>
</protein>
<evidence type="ECO:0008006" key="3">
    <source>
        <dbReference type="Google" id="ProtNLM"/>
    </source>
</evidence>
<name>A0A6B3LDB1_9BACT</name>
<dbReference type="Proteomes" id="UP000475117">
    <property type="component" value="Chromosome"/>
</dbReference>
<gene>
    <name evidence="1" type="ORF">G3M56_000425</name>
</gene>
<evidence type="ECO:0000313" key="1">
    <source>
        <dbReference type="EMBL" id="QQL45087.1"/>
    </source>
</evidence>
<dbReference type="PROSITE" id="PS51257">
    <property type="entry name" value="PROKAR_LIPOPROTEIN"/>
    <property type="match status" value="1"/>
</dbReference>